<gene>
    <name evidence="1" type="ORF">L6773_08610</name>
</gene>
<name>A0ABS9KCS8_9BACT</name>
<dbReference type="InterPro" id="IPR012467">
    <property type="entry name" value="DUF1684"/>
</dbReference>
<dbReference type="PANTHER" id="PTHR41913">
    <property type="entry name" value="DUF1684 DOMAIN-CONTAINING PROTEIN"/>
    <property type="match status" value="1"/>
</dbReference>
<accession>A0ABS9KCS8</accession>
<dbReference type="PANTHER" id="PTHR41913:SF1">
    <property type="entry name" value="DUF1684 DOMAIN-CONTAINING PROTEIN"/>
    <property type="match status" value="1"/>
</dbReference>
<protein>
    <submittedName>
        <fullName evidence="1">DUF1684 domain-containing protein</fullName>
    </submittedName>
</protein>
<dbReference type="EMBL" id="JAKLWS010000008">
    <property type="protein sequence ID" value="MCG2588623.1"/>
    <property type="molecule type" value="Genomic_DNA"/>
</dbReference>
<organism evidence="1 2">
    <name type="scientific">Rhodohalobacter sulfatireducens</name>
    <dbReference type="NCBI Taxonomy" id="2911366"/>
    <lineage>
        <taxon>Bacteria</taxon>
        <taxon>Pseudomonadati</taxon>
        <taxon>Balneolota</taxon>
        <taxon>Balneolia</taxon>
        <taxon>Balneolales</taxon>
        <taxon>Balneolaceae</taxon>
        <taxon>Rhodohalobacter</taxon>
    </lineage>
</organism>
<reference evidence="1" key="1">
    <citation type="submission" date="2022-01" db="EMBL/GenBank/DDBJ databases">
        <authorList>
            <person name="Wang Y."/>
        </authorList>
    </citation>
    <scope>NUCLEOTIDE SEQUENCE</scope>
    <source>
        <strain evidence="1">WB101</strain>
    </source>
</reference>
<reference evidence="1" key="2">
    <citation type="submission" date="2024-05" db="EMBL/GenBank/DDBJ databases">
        <title>Rhodohalobacter halophilus gen. nov., sp. nov., a moderately halophilic member of the family Balneolaceae.</title>
        <authorList>
            <person name="Xia J."/>
        </authorList>
    </citation>
    <scope>NUCLEOTIDE SEQUENCE</scope>
    <source>
        <strain evidence="1">WB101</strain>
    </source>
</reference>
<dbReference type="Pfam" id="PF07920">
    <property type="entry name" value="DUF1684"/>
    <property type="match status" value="1"/>
</dbReference>
<sequence>MIVLSACQKKQLGQAEIPENYIQQVKAWKQDRIESLKSPTGWLRLDGMFWLNEGVNSFGSGEDLDIQFPDETIPEKAGTIVFENGRVTMNVADGVKITHEGEPVTDIVLFDGENEETPHVVHENLEWFIIKRGELVGIRLFNKNNEQADQFSGFESYPIEEKWNRRALFIPNPEGTTMSIINVLGQEMEVASPGVLEFKIDGEIYTLDAIDSDDDMFIIVGDQTNKTETYQAGRYMYVDNPEEGSQYTNIDFNKTYNPPCAFNVFTTCQLPPLQNRLEVAITAGEKRPENWQGLHD</sequence>
<comment type="caution">
    <text evidence="1">The sequence shown here is derived from an EMBL/GenBank/DDBJ whole genome shotgun (WGS) entry which is preliminary data.</text>
</comment>
<evidence type="ECO:0000313" key="2">
    <source>
        <dbReference type="Proteomes" id="UP001165366"/>
    </source>
</evidence>
<keyword evidence="2" id="KW-1185">Reference proteome</keyword>
<proteinExistence type="predicted"/>
<dbReference type="Proteomes" id="UP001165366">
    <property type="component" value="Unassembled WGS sequence"/>
</dbReference>
<evidence type="ECO:0000313" key="1">
    <source>
        <dbReference type="EMBL" id="MCG2588623.1"/>
    </source>
</evidence>